<dbReference type="EMBL" id="LR215973">
    <property type="protein sequence ID" value="VFA99489.1"/>
    <property type="molecule type" value="Genomic_DNA"/>
</dbReference>
<name>A0A4U8W3L3_9NOCA</name>
<gene>
    <name evidence="1" type="ORF">NCTC10797_03272</name>
</gene>
<sequence>MRGAGSLMSAHGIYLLRLVTDTAQCVVKCAAYRLCEVLSTYARSAQL</sequence>
<proteinExistence type="predicted"/>
<reference evidence="1 2" key="1">
    <citation type="submission" date="2019-02" db="EMBL/GenBank/DDBJ databases">
        <authorList>
            <consortium name="Pathogen Informatics"/>
        </authorList>
    </citation>
    <scope>NUCLEOTIDE SEQUENCE [LARGE SCALE GENOMIC DNA]</scope>
    <source>
        <strain evidence="1 2">3012STDY6756504</strain>
    </source>
</reference>
<protein>
    <submittedName>
        <fullName evidence="1">Uncharacterized protein</fullName>
    </submittedName>
</protein>
<accession>A0A4U8W3L3</accession>
<evidence type="ECO:0000313" key="2">
    <source>
        <dbReference type="Proteomes" id="UP000290439"/>
    </source>
</evidence>
<organism evidence="1 2">
    <name type="scientific">Nocardia cyriacigeorgica</name>
    <dbReference type="NCBI Taxonomy" id="135487"/>
    <lineage>
        <taxon>Bacteria</taxon>
        <taxon>Bacillati</taxon>
        <taxon>Actinomycetota</taxon>
        <taxon>Actinomycetes</taxon>
        <taxon>Mycobacteriales</taxon>
        <taxon>Nocardiaceae</taxon>
        <taxon>Nocardia</taxon>
    </lineage>
</organism>
<evidence type="ECO:0000313" key="1">
    <source>
        <dbReference type="EMBL" id="VFA99489.1"/>
    </source>
</evidence>
<dbReference type="AlphaFoldDB" id="A0A4U8W3L3"/>
<dbReference type="Proteomes" id="UP000290439">
    <property type="component" value="Chromosome"/>
</dbReference>